<evidence type="ECO:0000256" key="7">
    <source>
        <dbReference type="ARBA" id="ARBA00022968"/>
    </source>
</evidence>
<comment type="similarity">
    <text evidence="4 14">Belongs to the glycosyltransferase 2 family. GalNAc-T subfamily.</text>
</comment>
<dbReference type="Pfam" id="PF00535">
    <property type="entry name" value="Glycos_transf_2"/>
    <property type="match status" value="1"/>
</dbReference>
<evidence type="ECO:0000256" key="6">
    <source>
        <dbReference type="ARBA" id="ARBA00022734"/>
    </source>
</evidence>
<evidence type="ECO:0000256" key="8">
    <source>
        <dbReference type="ARBA" id="ARBA00022989"/>
    </source>
</evidence>
<dbReference type="CDD" id="cd02510">
    <property type="entry name" value="pp-GalNAc-T"/>
    <property type="match status" value="1"/>
</dbReference>
<dbReference type="Proteomes" id="UP000887566">
    <property type="component" value="Unplaced"/>
</dbReference>
<name>A0A914UMS0_9BILA</name>
<keyword evidence="8" id="KW-1133">Transmembrane helix</keyword>
<keyword evidence="14" id="KW-0328">Glycosyltransferase</keyword>
<organism evidence="16 17">
    <name type="scientific">Plectus sambesii</name>
    <dbReference type="NCBI Taxonomy" id="2011161"/>
    <lineage>
        <taxon>Eukaryota</taxon>
        <taxon>Metazoa</taxon>
        <taxon>Ecdysozoa</taxon>
        <taxon>Nematoda</taxon>
        <taxon>Chromadorea</taxon>
        <taxon>Plectida</taxon>
        <taxon>Plectina</taxon>
        <taxon>Plectoidea</taxon>
        <taxon>Plectidae</taxon>
        <taxon>Plectus</taxon>
    </lineage>
</organism>
<dbReference type="PANTHER" id="PTHR11675">
    <property type="entry name" value="N-ACETYLGALACTOSAMINYLTRANSFERASE"/>
    <property type="match status" value="1"/>
</dbReference>
<evidence type="ECO:0000256" key="2">
    <source>
        <dbReference type="ARBA" id="ARBA00004323"/>
    </source>
</evidence>
<evidence type="ECO:0000256" key="9">
    <source>
        <dbReference type="ARBA" id="ARBA00023034"/>
    </source>
</evidence>
<dbReference type="InterPro" id="IPR035992">
    <property type="entry name" value="Ricin_B-like_lectins"/>
</dbReference>
<dbReference type="Gene3D" id="3.90.550.10">
    <property type="entry name" value="Spore Coat Polysaccharide Biosynthesis Protein SpsA, Chain A"/>
    <property type="match status" value="1"/>
</dbReference>
<evidence type="ECO:0000313" key="17">
    <source>
        <dbReference type="WBParaSite" id="PSAMB.scaffold11217size3516.g33962.t1"/>
    </source>
</evidence>
<dbReference type="InterPro" id="IPR001173">
    <property type="entry name" value="Glyco_trans_2-like"/>
</dbReference>
<evidence type="ECO:0000256" key="14">
    <source>
        <dbReference type="RuleBase" id="RU361242"/>
    </source>
</evidence>
<dbReference type="InterPro" id="IPR029044">
    <property type="entry name" value="Nucleotide-diphossugar_trans"/>
</dbReference>
<dbReference type="GO" id="GO:0006493">
    <property type="term" value="P:protein O-linked glycosylation"/>
    <property type="evidence" value="ECO:0007669"/>
    <property type="project" value="TreeGrafter"/>
</dbReference>
<dbReference type="GO" id="GO:0008593">
    <property type="term" value="P:regulation of Notch signaling pathway"/>
    <property type="evidence" value="ECO:0007669"/>
    <property type="project" value="TreeGrafter"/>
</dbReference>
<keyword evidence="7" id="KW-0735">Signal-anchor</keyword>
<dbReference type="Gene3D" id="2.80.10.50">
    <property type="match status" value="1"/>
</dbReference>
<keyword evidence="11 14" id="KW-1015">Disulfide bond</keyword>
<dbReference type="GO" id="GO:0030246">
    <property type="term" value="F:carbohydrate binding"/>
    <property type="evidence" value="ECO:0007669"/>
    <property type="project" value="UniProtKB-KW"/>
</dbReference>
<keyword evidence="14" id="KW-0808">Transferase</keyword>
<evidence type="ECO:0000256" key="12">
    <source>
        <dbReference type="ARBA" id="ARBA00023180"/>
    </source>
</evidence>
<dbReference type="EC" id="2.4.1.-" evidence="14"/>
<evidence type="ECO:0000256" key="10">
    <source>
        <dbReference type="ARBA" id="ARBA00023136"/>
    </source>
</evidence>
<keyword evidence="12" id="KW-0325">Glycoprotein</keyword>
<reference evidence="17" key="1">
    <citation type="submission" date="2022-11" db="UniProtKB">
        <authorList>
            <consortium name="WormBaseParasite"/>
        </authorList>
    </citation>
    <scope>IDENTIFICATION</scope>
</reference>
<dbReference type="PROSITE" id="PS50231">
    <property type="entry name" value="RICIN_B_LECTIN"/>
    <property type="match status" value="1"/>
</dbReference>
<dbReference type="GO" id="GO:0000139">
    <property type="term" value="C:Golgi membrane"/>
    <property type="evidence" value="ECO:0007669"/>
    <property type="project" value="UniProtKB-SubCell"/>
</dbReference>
<comment type="cofactor">
    <cofactor evidence="1 14">
        <name>Mn(2+)</name>
        <dbReference type="ChEBI" id="CHEBI:29035"/>
    </cofactor>
</comment>
<evidence type="ECO:0000256" key="1">
    <source>
        <dbReference type="ARBA" id="ARBA00001936"/>
    </source>
</evidence>
<dbReference type="WBParaSite" id="PSAMB.scaffold11217size3516.g33962.t1">
    <property type="protein sequence ID" value="PSAMB.scaffold11217size3516.g33962.t1"/>
    <property type="gene ID" value="PSAMB.scaffold11217size3516.g33962"/>
</dbReference>
<sequence length="425" mass="48569">MSDSGDAGKQVGEYASANWPSDLVKMSKTERREGLIRAKVVGSRKATGEVLVFLDSHCEVNQMWLEPLLARIKENPHNVVCPIIDIIDSDTFKYVESPVCRGGFTWGMFFKWDYPPWSYFKTPEDYIKPLRSATMAGGLFAISKEYFEHLGEYDQGMDVWGAENVELSFRIWMCGGNLEIIPCSRVAHIFRKRRPYGSNSDSMSKNSIRAARVWLDDYLDKFFENRPHLKADTSYGDISEQVALRKRLNCKSFHWFLENVYPELLPGSTRSLAVERDAMNMVEEKTVIVNKYRIRLANSKTCLAPQSSSSRIAKGSRVLLERCDISARSQVWHETGLKELRPMGSARLCLDGYKGLRLMKCDFQQSFQEWKRTELNGTSQLYNAASGQCVFGVGRAPIPAEMRRCSDDEQSQWIFDAISDIGHHR</sequence>
<dbReference type="Pfam" id="PF00652">
    <property type="entry name" value="Ricin_B_lectin"/>
    <property type="match status" value="1"/>
</dbReference>
<evidence type="ECO:0000256" key="11">
    <source>
        <dbReference type="ARBA" id="ARBA00023157"/>
    </source>
</evidence>
<dbReference type="GO" id="GO:0004653">
    <property type="term" value="F:polypeptide N-acetylgalactosaminyltransferase activity"/>
    <property type="evidence" value="ECO:0007669"/>
    <property type="project" value="TreeGrafter"/>
</dbReference>
<dbReference type="SUPFAM" id="SSF53448">
    <property type="entry name" value="Nucleotide-diphospho-sugar transferases"/>
    <property type="match status" value="1"/>
</dbReference>
<dbReference type="GO" id="GO:0005112">
    <property type="term" value="F:Notch binding"/>
    <property type="evidence" value="ECO:0007669"/>
    <property type="project" value="TreeGrafter"/>
</dbReference>
<comment type="pathway">
    <text evidence="3 14">Protein modification; protein glycosylation.</text>
</comment>
<dbReference type="InterPro" id="IPR000772">
    <property type="entry name" value="Ricin_B_lectin"/>
</dbReference>
<evidence type="ECO:0000256" key="13">
    <source>
        <dbReference type="ARBA" id="ARBA00023211"/>
    </source>
</evidence>
<evidence type="ECO:0000313" key="16">
    <source>
        <dbReference type="Proteomes" id="UP000887566"/>
    </source>
</evidence>
<accession>A0A914UMS0</accession>
<evidence type="ECO:0000256" key="5">
    <source>
        <dbReference type="ARBA" id="ARBA00022692"/>
    </source>
</evidence>
<dbReference type="PANTHER" id="PTHR11675:SF63">
    <property type="entry name" value="POLYPEPTIDE N-ACETYLGALACTOSAMINYLTRANSFERASE"/>
    <property type="match status" value="1"/>
</dbReference>
<dbReference type="InterPro" id="IPR045885">
    <property type="entry name" value="GalNAc-T"/>
</dbReference>
<protein>
    <recommendedName>
        <fullName evidence="14">Polypeptide N-acetylgalactosaminyltransferase</fullName>
        <ecNumber evidence="14">2.4.1.-</ecNumber>
    </recommendedName>
    <alternativeName>
        <fullName evidence="14">Protein-UDP acetylgalactosaminyltransferase</fullName>
    </alternativeName>
</protein>
<keyword evidence="10" id="KW-0472">Membrane</keyword>
<feature type="domain" description="Ricin B lectin" evidence="15">
    <location>
        <begin position="290"/>
        <end position="416"/>
    </location>
</feature>
<evidence type="ECO:0000256" key="4">
    <source>
        <dbReference type="ARBA" id="ARBA00005680"/>
    </source>
</evidence>
<dbReference type="SMART" id="SM00458">
    <property type="entry name" value="RICIN"/>
    <property type="match status" value="1"/>
</dbReference>
<keyword evidence="5" id="KW-0812">Transmembrane</keyword>
<dbReference type="SUPFAM" id="SSF50370">
    <property type="entry name" value="Ricin B-like lectins"/>
    <property type="match status" value="1"/>
</dbReference>
<evidence type="ECO:0000256" key="3">
    <source>
        <dbReference type="ARBA" id="ARBA00004922"/>
    </source>
</evidence>
<keyword evidence="9 14" id="KW-0333">Golgi apparatus</keyword>
<keyword evidence="6 14" id="KW-0430">Lectin</keyword>
<proteinExistence type="inferred from homology"/>
<keyword evidence="16" id="KW-1185">Reference proteome</keyword>
<keyword evidence="13 14" id="KW-0464">Manganese</keyword>
<dbReference type="AlphaFoldDB" id="A0A914UMS0"/>
<evidence type="ECO:0000259" key="15">
    <source>
        <dbReference type="SMART" id="SM00458"/>
    </source>
</evidence>
<comment type="subcellular location">
    <subcellularLocation>
        <location evidence="2 14">Golgi apparatus membrane</location>
        <topology evidence="2 14">Single-pass type II membrane protein</topology>
    </subcellularLocation>
</comment>